<dbReference type="Gene3D" id="1.10.30.10">
    <property type="entry name" value="High mobility group box domain"/>
    <property type="match status" value="1"/>
</dbReference>
<keyword evidence="8" id="KW-1185">Reference proteome</keyword>
<dbReference type="EMBL" id="MCFE01000301">
    <property type="protein sequence ID" value="ORX91895.1"/>
    <property type="molecule type" value="Genomic_DNA"/>
</dbReference>
<reference evidence="7 8" key="1">
    <citation type="submission" date="2016-07" db="EMBL/GenBank/DDBJ databases">
        <title>Pervasive Adenine N6-methylation of Active Genes in Fungi.</title>
        <authorList>
            <consortium name="DOE Joint Genome Institute"/>
            <person name="Mondo S.J."/>
            <person name="Dannebaum R.O."/>
            <person name="Kuo R.C."/>
            <person name="Labutti K."/>
            <person name="Haridas S."/>
            <person name="Kuo A."/>
            <person name="Salamov A."/>
            <person name="Ahrendt S.R."/>
            <person name="Lipzen A."/>
            <person name="Sullivan W."/>
            <person name="Andreopoulos W.B."/>
            <person name="Clum A."/>
            <person name="Lindquist E."/>
            <person name="Daum C."/>
            <person name="Ramamoorthy G.K."/>
            <person name="Gryganskyi A."/>
            <person name="Culley D."/>
            <person name="Magnuson J.K."/>
            <person name="James T.Y."/>
            <person name="O'Malley M.A."/>
            <person name="Stajich J.E."/>
            <person name="Spatafora J.W."/>
            <person name="Visel A."/>
            <person name="Grigoriev I.V."/>
        </authorList>
    </citation>
    <scope>NUCLEOTIDE SEQUENCE [LARGE SCALE GENOMIC DNA]</scope>
    <source>
        <strain evidence="7 8">CBS 931.73</strain>
    </source>
</reference>
<name>A0A1Y1Y1X7_9FUNG</name>
<gene>
    <name evidence="7" type="ORF">K493DRAFT_141295</name>
</gene>
<dbReference type="OrthoDB" id="1919336at2759"/>
<dbReference type="PANTHER" id="PTHR48112">
    <property type="entry name" value="HIGH MOBILITY GROUP PROTEIN DSP1"/>
    <property type="match status" value="1"/>
</dbReference>
<sequence length="89" mass="10176">GVKKGKKSKNTKGEDNQKDRPKRPRTSYIIFASEQRASEKENNPNATPSDLVKILAARWKNMGENEKKVPYVEMAAQDKARYEGEMSNY</sequence>
<evidence type="ECO:0000256" key="3">
    <source>
        <dbReference type="ARBA" id="ARBA00023242"/>
    </source>
</evidence>
<feature type="non-terminal residue" evidence="7">
    <location>
        <position position="89"/>
    </location>
</feature>
<organism evidence="7 8">
    <name type="scientific">Basidiobolus meristosporus CBS 931.73</name>
    <dbReference type="NCBI Taxonomy" id="1314790"/>
    <lineage>
        <taxon>Eukaryota</taxon>
        <taxon>Fungi</taxon>
        <taxon>Fungi incertae sedis</taxon>
        <taxon>Zoopagomycota</taxon>
        <taxon>Entomophthoromycotina</taxon>
        <taxon>Basidiobolomycetes</taxon>
        <taxon>Basidiobolales</taxon>
        <taxon>Basidiobolaceae</taxon>
        <taxon>Basidiobolus</taxon>
    </lineage>
</organism>
<keyword evidence="2 4" id="KW-0238">DNA-binding</keyword>
<dbReference type="AlphaFoldDB" id="A0A1Y1Y1X7"/>
<evidence type="ECO:0000256" key="5">
    <source>
        <dbReference type="SAM" id="MobiDB-lite"/>
    </source>
</evidence>
<evidence type="ECO:0000313" key="7">
    <source>
        <dbReference type="EMBL" id="ORX91895.1"/>
    </source>
</evidence>
<dbReference type="InParanoid" id="A0A1Y1Y1X7"/>
<dbReference type="GO" id="GO:0005634">
    <property type="term" value="C:nucleus"/>
    <property type="evidence" value="ECO:0007669"/>
    <property type="project" value="UniProtKB-SubCell"/>
</dbReference>
<accession>A0A1Y1Y1X7</accession>
<dbReference type="SMART" id="SM00398">
    <property type="entry name" value="HMG"/>
    <property type="match status" value="1"/>
</dbReference>
<feature type="non-terminal residue" evidence="7">
    <location>
        <position position="1"/>
    </location>
</feature>
<evidence type="ECO:0000313" key="8">
    <source>
        <dbReference type="Proteomes" id="UP000193498"/>
    </source>
</evidence>
<dbReference type="Pfam" id="PF00505">
    <property type="entry name" value="HMG_box"/>
    <property type="match status" value="1"/>
</dbReference>
<feature type="compositionally biased region" description="Basic residues" evidence="5">
    <location>
        <begin position="1"/>
        <end position="10"/>
    </location>
</feature>
<dbReference type="InterPro" id="IPR050342">
    <property type="entry name" value="HMGB"/>
</dbReference>
<dbReference type="InterPro" id="IPR036910">
    <property type="entry name" value="HMG_box_dom_sf"/>
</dbReference>
<dbReference type="SUPFAM" id="SSF47095">
    <property type="entry name" value="HMG-box"/>
    <property type="match status" value="1"/>
</dbReference>
<comment type="subcellular location">
    <subcellularLocation>
        <location evidence="1">Nucleus</location>
    </subcellularLocation>
</comment>
<proteinExistence type="predicted"/>
<dbReference type="PANTHER" id="PTHR48112:SF32">
    <property type="entry name" value="HIGH MOBILITY GROUP PROTEIN B3"/>
    <property type="match status" value="1"/>
</dbReference>
<keyword evidence="3 4" id="KW-0539">Nucleus</keyword>
<dbReference type="PROSITE" id="PS50118">
    <property type="entry name" value="HMG_BOX_2"/>
    <property type="match status" value="1"/>
</dbReference>
<dbReference type="Proteomes" id="UP000193498">
    <property type="component" value="Unassembled WGS sequence"/>
</dbReference>
<evidence type="ECO:0000256" key="1">
    <source>
        <dbReference type="ARBA" id="ARBA00004123"/>
    </source>
</evidence>
<evidence type="ECO:0000259" key="6">
    <source>
        <dbReference type="PROSITE" id="PS50118"/>
    </source>
</evidence>
<evidence type="ECO:0000256" key="4">
    <source>
        <dbReference type="PROSITE-ProRule" id="PRU00267"/>
    </source>
</evidence>
<dbReference type="GO" id="GO:0003677">
    <property type="term" value="F:DNA binding"/>
    <property type="evidence" value="ECO:0007669"/>
    <property type="project" value="UniProtKB-UniRule"/>
</dbReference>
<dbReference type="InterPro" id="IPR009071">
    <property type="entry name" value="HMG_box_dom"/>
</dbReference>
<protein>
    <recommendedName>
        <fullName evidence="6">HMG box domain-containing protein</fullName>
    </recommendedName>
</protein>
<dbReference type="STRING" id="1314790.A0A1Y1Y1X7"/>
<feature type="region of interest" description="Disordered" evidence="5">
    <location>
        <begin position="1"/>
        <end position="28"/>
    </location>
</feature>
<feature type="domain" description="HMG box" evidence="6">
    <location>
        <begin position="21"/>
        <end position="89"/>
    </location>
</feature>
<feature type="DNA-binding region" description="HMG box" evidence="4">
    <location>
        <begin position="21"/>
        <end position="89"/>
    </location>
</feature>
<evidence type="ECO:0000256" key="2">
    <source>
        <dbReference type="ARBA" id="ARBA00023125"/>
    </source>
</evidence>
<comment type="caution">
    <text evidence="7">The sequence shown here is derived from an EMBL/GenBank/DDBJ whole genome shotgun (WGS) entry which is preliminary data.</text>
</comment>